<evidence type="ECO:0000256" key="1">
    <source>
        <dbReference type="SAM" id="MobiDB-lite"/>
    </source>
</evidence>
<comment type="caution">
    <text evidence="2">The sequence shown here is derived from an EMBL/GenBank/DDBJ whole genome shotgun (WGS) entry which is preliminary data.</text>
</comment>
<dbReference type="EMBL" id="LSRX01003016">
    <property type="protein sequence ID" value="OLP74928.1"/>
    <property type="molecule type" value="Genomic_DNA"/>
</dbReference>
<feature type="non-terminal residue" evidence="2">
    <location>
        <position position="1"/>
    </location>
</feature>
<protein>
    <submittedName>
        <fullName evidence="2">Uncharacterized protein</fullName>
    </submittedName>
</protein>
<evidence type="ECO:0000313" key="2">
    <source>
        <dbReference type="EMBL" id="OLP74928.1"/>
    </source>
</evidence>
<accession>A0A1Q9BW45</accession>
<evidence type="ECO:0000313" key="3">
    <source>
        <dbReference type="Proteomes" id="UP000186817"/>
    </source>
</evidence>
<reference evidence="2 3" key="1">
    <citation type="submission" date="2016-02" db="EMBL/GenBank/DDBJ databases">
        <title>Genome analysis of coral dinoflagellate symbionts highlights evolutionary adaptations to a symbiotic lifestyle.</title>
        <authorList>
            <person name="Aranda M."/>
            <person name="Li Y."/>
            <person name="Liew Y.J."/>
            <person name="Baumgarten S."/>
            <person name="Simakov O."/>
            <person name="Wilson M."/>
            <person name="Piel J."/>
            <person name="Ashoor H."/>
            <person name="Bougouffa S."/>
            <person name="Bajic V.B."/>
            <person name="Ryu T."/>
            <person name="Ravasi T."/>
            <person name="Bayer T."/>
            <person name="Micklem G."/>
            <person name="Kim H."/>
            <person name="Bhak J."/>
            <person name="Lajeunesse T.C."/>
            <person name="Voolstra C.R."/>
        </authorList>
    </citation>
    <scope>NUCLEOTIDE SEQUENCE [LARGE SCALE GENOMIC DNA]</scope>
    <source>
        <strain evidence="2 3">CCMP2467</strain>
    </source>
</reference>
<name>A0A1Q9BW45_SYMMI</name>
<keyword evidence="3" id="KW-1185">Reference proteome</keyword>
<sequence length="156" mass="16408">EAEALAVTAAVDEEELASQNHDSACELPEVQKEASVPEAGYALLASPASLLVDSDSSHSDPGADFREIDVKMLIEEDVAPCNPENELRLDVVPGIQPNPDSPAGHLSLARSRALATFASEVTHEGGALATSSACIVSRAVDFSLLKERRLKYLAAA</sequence>
<dbReference type="OrthoDB" id="445063at2759"/>
<organism evidence="2 3">
    <name type="scientific">Symbiodinium microadriaticum</name>
    <name type="common">Dinoflagellate</name>
    <name type="synonym">Zooxanthella microadriatica</name>
    <dbReference type="NCBI Taxonomy" id="2951"/>
    <lineage>
        <taxon>Eukaryota</taxon>
        <taxon>Sar</taxon>
        <taxon>Alveolata</taxon>
        <taxon>Dinophyceae</taxon>
        <taxon>Suessiales</taxon>
        <taxon>Symbiodiniaceae</taxon>
        <taxon>Symbiodinium</taxon>
    </lineage>
</organism>
<dbReference type="Proteomes" id="UP000186817">
    <property type="component" value="Unassembled WGS sequence"/>
</dbReference>
<feature type="region of interest" description="Disordered" evidence="1">
    <location>
        <begin position="1"/>
        <end position="25"/>
    </location>
</feature>
<dbReference type="AlphaFoldDB" id="A0A1Q9BW45"/>
<gene>
    <name evidence="2" type="ORF">AK812_SmicGene45379</name>
</gene>
<proteinExistence type="predicted"/>